<feature type="non-terminal residue" evidence="2">
    <location>
        <position position="143"/>
    </location>
</feature>
<reference evidence="2 3" key="1">
    <citation type="submission" date="2016-10" db="EMBL/GenBank/DDBJ databases">
        <title>Description of Gloeomargarita lithophora gen. nov., sp. nov., a thylakoid-bearing basal-branching cyanobacterium with intracellular carbonates, and proposal for Gloeomargaritales ord. nov.</title>
        <authorList>
            <person name="Moreira D."/>
            <person name="Tavera R."/>
            <person name="Benzerara K."/>
            <person name="Skouri-Panet F."/>
            <person name="Couradeau E."/>
            <person name="Gerard E."/>
            <person name="Loussert C."/>
            <person name="Novelo E."/>
            <person name="Zivanovic Y."/>
            <person name="Lopez-Garcia P."/>
        </authorList>
    </citation>
    <scope>NUCLEOTIDE SEQUENCE [LARGE SCALE GENOMIC DNA]</scope>
    <source>
        <strain evidence="2 3">D10</strain>
    </source>
</reference>
<protein>
    <submittedName>
        <fullName evidence="2">Uncharacterized protein</fullName>
    </submittedName>
</protein>
<organism evidence="2 3">
    <name type="scientific">Gloeomargarita lithophora Alchichica-D10</name>
    <dbReference type="NCBI Taxonomy" id="1188229"/>
    <lineage>
        <taxon>Bacteria</taxon>
        <taxon>Bacillati</taxon>
        <taxon>Cyanobacteriota</taxon>
        <taxon>Cyanophyceae</taxon>
        <taxon>Gloeomargaritales</taxon>
        <taxon>Gloeomargaritaceae</taxon>
        <taxon>Gloeomargarita</taxon>
    </lineage>
</organism>
<evidence type="ECO:0000256" key="1">
    <source>
        <dbReference type="SAM" id="Coils"/>
    </source>
</evidence>
<gene>
    <name evidence="2" type="ORF">GlitD10_2291</name>
</gene>
<dbReference type="GO" id="GO:0016020">
    <property type="term" value="C:membrane"/>
    <property type="evidence" value="ECO:0007669"/>
    <property type="project" value="GOC"/>
</dbReference>
<dbReference type="GO" id="GO:0006506">
    <property type="term" value="P:GPI anchor biosynthetic process"/>
    <property type="evidence" value="ECO:0007669"/>
    <property type="project" value="UniProtKB-UniPathway"/>
</dbReference>
<name>A0A1J0AFD0_9CYAN</name>
<keyword evidence="1" id="KW-0175">Coiled coil</keyword>
<dbReference type="EMBL" id="CP017675">
    <property type="protein sequence ID" value="APB34624.1"/>
    <property type="molecule type" value="Genomic_DNA"/>
</dbReference>
<proteinExistence type="predicted"/>
<sequence length="143" mass="16848">MDYQSKTDLETAEDLELLCQTIDEAIEKASDILQKTQQIDEVKKLIQNIETAVWDLKQNEQLLQQTKVECELKLQQLRKAQSDLESLNNLPQRLDQLGIRENVLQDMQRILEDVRESENLLQQALNELQTNQQKIERDKKFIQ</sequence>
<evidence type="ECO:0000313" key="2">
    <source>
        <dbReference type="EMBL" id="APB34624.1"/>
    </source>
</evidence>
<evidence type="ECO:0000313" key="3">
    <source>
        <dbReference type="Proteomes" id="UP000180235"/>
    </source>
</evidence>
<keyword evidence="3" id="KW-1185">Reference proteome</keyword>
<accession>A0A1J0AFD0</accession>
<feature type="coiled-coil region" evidence="1">
    <location>
        <begin position="32"/>
        <end position="138"/>
    </location>
</feature>
<dbReference type="Proteomes" id="UP000180235">
    <property type="component" value="Chromosome"/>
</dbReference>
<dbReference type="UniPathway" id="UPA00196"/>
<dbReference type="RefSeq" id="WP_216634614.1">
    <property type="nucleotide sequence ID" value="NZ_CP017675.1"/>
</dbReference>
<dbReference type="AlphaFoldDB" id="A0A1J0AFD0"/>
<dbReference type="KEGG" id="glt:GlitD10_2291.1"/>